<protein>
    <recommendedName>
        <fullName evidence="2">Filamentous haemagglutinin FhaB/tRNA nuclease CdiA-like TPS domain-containing protein</fullName>
    </recommendedName>
</protein>
<dbReference type="RefSeq" id="WP_284256155.1">
    <property type="nucleotide sequence ID" value="NZ_BSOS01000006.1"/>
</dbReference>
<feature type="domain" description="Filamentous haemagglutinin FhaB/tRNA nuclease CdiA-like TPS" evidence="2">
    <location>
        <begin position="46"/>
        <end position="158"/>
    </location>
</feature>
<dbReference type="Gene3D" id="2.160.20.10">
    <property type="entry name" value="Single-stranded right-handed beta-helix, Pectin lyase-like"/>
    <property type="match status" value="1"/>
</dbReference>
<dbReference type="SUPFAM" id="SSF51126">
    <property type="entry name" value="Pectin lyase-like"/>
    <property type="match status" value="1"/>
</dbReference>
<sequence length="2341" mass="220432">MERKTQRLAGAGANGRIARAAWLATTALTAILFVPGALRAQTALAPATTPQGGVVVGGSATITQGTGSTTIDQGSQLTAINWQSFNVGSAATVQFNQPSSSAIALNRVVTPEPSVIAGKINANGQIVLVNQSGVVFTKGSQVNAESIVVSTSNVATKDFMAGKLVFSGAPNPGAKIINDGALTARQAGLVGLVAPQVANNGVITAQLGQVVLAGASAFTLDLYGDRLVSLDVTQAVRAVDVGGRLVPALVTNSGLILADGGKVTLTAQDADALVTQLINAGGTIRTNTVGANTGTISIQGVGGDIQIAGNLLAQGTQAGSKGGAVEVLTTGTVSVAPGAVINASGDAGGGVVALGTDLQRATAGAVDTTAPRAAAVVVAAGAVVKADATGSGNGGRVTLLSSQATNFAGAISAQGGPQGGNGGMVEISSDGVISLGGTVVDTALNGQPGEILLDPQTLIVSSSGTSSGQTTYIDPASLVSLAGSIVLSANKLVDVASAVNLTGASVLTLSSGGDVTIGASIDTVGSLEIDAAGTLLVGAGLTAGSIALLDPGAKTLIDIGAPVVGTALVALESGGGISETTGGVIATASLVSGAANSGNDMLGGANSVTSLGVFTLGGAGTLTFADTGSLNVAGTVSAADMILESSGAVSEVAGGTLNVGRLGSGGTTIGGAVSLGNGNNIGTLGAFAAAGDILLADSTALDIAGVVQTPGLLTLQDGGAVSEASGGTLNVGTLSSGGTAIGGAVSLGNGNNIGTLGAFAAAGNILLADSTALNIAGVVQTPGQLKLQDGGTVSEITGGTLNVGTLSGVGTFGGDVLLTNGNSIGTLGNMTLSGTHVLAVSDAGSLNVAGTVVAPAATLSAGTLVLAGPVLVTNGLALEAGSGGISEAAGGTLNTGTLSSGGTTIGGAVSLGNGNNIGTLGAFAAAGNILLADSTALNIAGVVQTPGQLKLQDGGTVSEITGGTLNVGTLSGVGIFGGDVLLTNGNSIGTLGNMTLSGTHVLAVSDAGSLNVAGTVVAPGATLSAGTLVLAGPVSVTNGLALEAGSGGISEVAGGALNTGTLSSGGTTIGGAVSLGNSNNIGTLGAFAALGNILLADSGALDIAGVVQTPGLLTLQDGGAVSEITGGTLNVGTLGSGGTTIGGDVLLTNGNSIGTLGNLLAAGNLVLDNAGSLTVAGPVQANAVTLVDNGTVTLGGLLRATGGQVALVADGLLEATGGAVSVGSGGTIDIAPYIAGGVVDVGGTAAGGLELSSLLLSGLDPAGTLVIGSAGSFGAGSIYTEGLLILSNPALVLDAAGPITQTGILIGKVIDMSGSSLALDGGLEANTLNLASGGNITQPSTGELYVGTLSSGGTTIGGDVALNGSLNLVFTLGGFADAGNFNLVDAAALVVDGPVTARNIALSDGSTSASSLAINGTLAVGSGGTISLAANSITSSGASLVAPGGTVAIAPYTSGTAIDLGGTAAGLDLSGALLGAVSGSTSLVDISTTGSIAADGAVSVAAGALLLSGNGVTFNGTLAVPGALELASTNGVTTSSGESLSVGTLLAGGAISGPVNMALGNNVIGTLGAFSLSGGDLALSSQTPLLVNGALSAGNITLNAAGLTLASVVNAASAVTLNSGAGVVETGGGAIDAPSLTTGGATITGAALLGGANTIGTLGGFMASGDVLVNDARALSVAGSVAGADITLDAAGLTFAGDVTTPGLLALASSSGVTQSAGTISAATLSSNGGTIAGGVDMALAGNALRTIAGFAASGDVRLVDTGPLSVTGPFSAANIALSAAGIAVDGGISTGLLQLASSAGVSEGAGGQVRAATLSSGGTTIAGDAVLNTAGNLVNTLGAFAATGGLTLNNATDLTLAGPVSLGGTLALLDTGNITQTGGAITAAALTSDGGTIGGNALFGGAGNAIPVLGAFAAGGNVLLNDTGAMTLEGNINAGNMLSLDAGGAITQGSGIVSAALLNAAAASLTLPDANLIGALGSVTASGDISAAGVGGIAGPVSANNATLSTTGNFTETGNAQIANALYVTAGGSVIQSAGSVSAQTATLSAGGSMSLSGTTAIANEVDLIAANSITHAAGALSAATLVGSAGTLASFGAYTNIGTLGSFIMHDSLFALANAGALTIVGPVVANTVTITAQGPITLAGSATGGLFITGTIASSTATAPSPLDSVISSNGSAASILQTGTFLVNSGPNALTYLNNASQPATLFLYTQPSGTMNFAANTGGSLYAPSLDLVLAAGAAGVVTGNVNLQHLEVLSALSVNLNGTIAGIPGPTAAGGGTAFPFPQPGYRFNTCPIGSVNCTILPIEMLPEGNPLENFDISPRKRKRLDHGVQLPGIATRDF</sequence>
<dbReference type="PANTHER" id="PTHR12338:SF5">
    <property type="entry name" value="ANTIGEN 43-RELATED"/>
    <property type="match status" value="1"/>
</dbReference>
<keyword evidence="1" id="KW-0472">Membrane</keyword>
<dbReference type="EMBL" id="BSOS01000006">
    <property type="protein sequence ID" value="GLR65643.1"/>
    <property type="molecule type" value="Genomic_DNA"/>
</dbReference>
<reference evidence="4" key="1">
    <citation type="journal article" date="2019" name="Int. J. Syst. Evol. Microbiol.">
        <title>The Global Catalogue of Microorganisms (GCM) 10K type strain sequencing project: providing services to taxonomists for standard genome sequencing and annotation.</title>
        <authorList>
            <consortium name="The Broad Institute Genomics Platform"/>
            <consortium name="The Broad Institute Genome Sequencing Center for Infectious Disease"/>
            <person name="Wu L."/>
            <person name="Ma J."/>
        </authorList>
    </citation>
    <scope>NUCLEOTIDE SEQUENCE [LARGE SCALE GENOMIC DNA]</scope>
    <source>
        <strain evidence="4">NBRC 112502</strain>
    </source>
</reference>
<dbReference type="SMART" id="SM00912">
    <property type="entry name" value="Haemagg_act"/>
    <property type="match status" value="1"/>
</dbReference>
<accession>A0ABQ6A614</accession>
<feature type="transmembrane region" description="Helical" evidence="1">
    <location>
        <begin position="20"/>
        <end position="38"/>
    </location>
</feature>
<evidence type="ECO:0000256" key="1">
    <source>
        <dbReference type="SAM" id="Phobius"/>
    </source>
</evidence>
<dbReference type="InterPro" id="IPR012334">
    <property type="entry name" value="Pectin_lyas_fold"/>
</dbReference>
<keyword evidence="4" id="KW-1185">Reference proteome</keyword>
<keyword evidence="1" id="KW-1133">Transmembrane helix</keyword>
<dbReference type="InterPro" id="IPR011050">
    <property type="entry name" value="Pectin_lyase_fold/virulence"/>
</dbReference>
<dbReference type="Pfam" id="PF05860">
    <property type="entry name" value="TPS"/>
    <property type="match status" value="1"/>
</dbReference>
<dbReference type="Proteomes" id="UP001156641">
    <property type="component" value="Unassembled WGS sequence"/>
</dbReference>
<evidence type="ECO:0000259" key="2">
    <source>
        <dbReference type="SMART" id="SM00912"/>
    </source>
</evidence>
<comment type="caution">
    <text evidence="3">The sequence shown here is derived from an EMBL/GenBank/DDBJ whole genome shotgun (WGS) entry which is preliminary data.</text>
</comment>
<dbReference type="InterPro" id="IPR008638">
    <property type="entry name" value="FhaB/CdiA-like_TPS"/>
</dbReference>
<dbReference type="InterPro" id="IPR050909">
    <property type="entry name" value="Bact_Autotransporter_VF"/>
</dbReference>
<evidence type="ECO:0000313" key="4">
    <source>
        <dbReference type="Proteomes" id="UP001156641"/>
    </source>
</evidence>
<gene>
    <name evidence="3" type="ORF">GCM10010909_03210</name>
</gene>
<keyword evidence="1" id="KW-0812">Transmembrane</keyword>
<name>A0ABQ6A614_9PROT</name>
<evidence type="ECO:0000313" key="3">
    <source>
        <dbReference type="EMBL" id="GLR65643.1"/>
    </source>
</evidence>
<dbReference type="NCBIfam" id="TIGR01901">
    <property type="entry name" value="adhes_NPXG"/>
    <property type="match status" value="1"/>
</dbReference>
<proteinExistence type="predicted"/>
<organism evidence="3 4">
    <name type="scientific">Acidocella aquatica</name>
    <dbReference type="NCBI Taxonomy" id="1922313"/>
    <lineage>
        <taxon>Bacteria</taxon>
        <taxon>Pseudomonadati</taxon>
        <taxon>Pseudomonadota</taxon>
        <taxon>Alphaproteobacteria</taxon>
        <taxon>Acetobacterales</taxon>
        <taxon>Acidocellaceae</taxon>
        <taxon>Acidocella</taxon>
    </lineage>
</organism>
<dbReference type="PANTHER" id="PTHR12338">
    <property type="entry name" value="AUTOTRANSPORTER"/>
    <property type="match status" value="1"/>
</dbReference>